<feature type="disulfide bond" evidence="23">
    <location>
        <begin position="513"/>
        <end position="546"/>
    </location>
</feature>
<dbReference type="InterPro" id="IPR015439">
    <property type="entry name" value="Integrin_b-2_sf"/>
</dbReference>
<dbReference type="SUPFAM" id="SSF69179">
    <property type="entry name" value="Integrin domains"/>
    <property type="match status" value="1"/>
</dbReference>
<dbReference type="GO" id="GO:0044853">
    <property type="term" value="C:plasma membrane raft"/>
    <property type="evidence" value="ECO:0007669"/>
    <property type="project" value="Ensembl"/>
</dbReference>
<dbReference type="FunFam" id="2.10.25.10:FF:000076">
    <property type="entry name" value="Integrin beta"/>
    <property type="match status" value="1"/>
</dbReference>
<dbReference type="GO" id="GO:0032930">
    <property type="term" value="P:positive regulation of superoxide anion generation"/>
    <property type="evidence" value="ECO:0007669"/>
    <property type="project" value="Ensembl"/>
</dbReference>
<dbReference type="GO" id="GO:0031072">
    <property type="term" value="F:heat shock protein binding"/>
    <property type="evidence" value="ECO:0007669"/>
    <property type="project" value="Ensembl"/>
</dbReference>
<feature type="disulfide bond" evidence="23">
    <location>
        <begin position="644"/>
        <end position="667"/>
    </location>
</feature>
<dbReference type="Pfam" id="PF17205">
    <property type="entry name" value="PSI_integrin"/>
    <property type="match status" value="1"/>
</dbReference>
<evidence type="ECO:0000313" key="32">
    <source>
        <dbReference type="Proteomes" id="UP000005447"/>
    </source>
</evidence>
<dbReference type="STRING" id="10141.ENSCPOP00000014847"/>
<reference evidence="31" key="3">
    <citation type="submission" date="2025-09" db="UniProtKB">
        <authorList>
            <consortium name="Ensembl"/>
        </authorList>
    </citation>
    <scope>IDENTIFICATION</scope>
    <source>
        <strain evidence="31">2N</strain>
    </source>
</reference>
<dbReference type="GO" id="GO:0006909">
    <property type="term" value="P:phagocytosis"/>
    <property type="evidence" value="ECO:0007669"/>
    <property type="project" value="UniProtKB-KW"/>
</dbReference>
<dbReference type="EMBL" id="AAKN02049550">
    <property type="status" value="NOT_ANNOTATED_CDS"/>
    <property type="molecule type" value="Genomic_DNA"/>
</dbReference>
<dbReference type="PROSITE" id="PS00243">
    <property type="entry name" value="I_EGF_1"/>
    <property type="match status" value="1"/>
</dbReference>
<dbReference type="GO" id="GO:0043315">
    <property type="term" value="P:positive regulation of neutrophil degranulation"/>
    <property type="evidence" value="ECO:0007669"/>
    <property type="project" value="Ensembl"/>
</dbReference>
<feature type="domain" description="Integrin beta subunit cytoplasmic" evidence="29">
    <location>
        <begin position="721"/>
        <end position="766"/>
    </location>
</feature>
<feature type="disulfide bond" evidence="23">
    <location>
        <begin position="482"/>
        <end position="496"/>
    </location>
</feature>
<dbReference type="InterPro" id="IPR016201">
    <property type="entry name" value="PSI"/>
</dbReference>
<evidence type="ECO:0000259" key="27">
    <source>
        <dbReference type="SMART" id="SM00187"/>
    </source>
</evidence>
<feature type="domain" description="PSI" evidence="28">
    <location>
        <begin position="23"/>
        <end position="73"/>
    </location>
</feature>
<dbReference type="FunFam" id="3.40.50.410:FF:000002">
    <property type="entry name" value="Integrin beta"/>
    <property type="match status" value="1"/>
</dbReference>
<dbReference type="GO" id="GO:0005178">
    <property type="term" value="F:integrin binding"/>
    <property type="evidence" value="ECO:0007669"/>
    <property type="project" value="TreeGrafter"/>
</dbReference>
<comment type="subcellular location">
    <subcellularLocation>
        <location evidence="1 24">Cell membrane</location>
        <topology evidence="1 24">Single-pass type I membrane protein</topology>
    </subcellularLocation>
    <subcellularLocation>
        <location evidence="21">Membrane raft</location>
        <topology evidence="21">Single-pass type I membrane protein</topology>
    </subcellularLocation>
</comment>
<dbReference type="SMART" id="SM00187">
    <property type="entry name" value="INB"/>
    <property type="match status" value="1"/>
</dbReference>
<evidence type="ECO:0000256" key="6">
    <source>
        <dbReference type="ARBA" id="ARBA00022692"/>
    </source>
</evidence>
<evidence type="ECO:0000313" key="31">
    <source>
        <dbReference type="Ensembl" id="ENSCPOP00000014847.2"/>
    </source>
</evidence>
<dbReference type="Gene3D" id="3.40.50.410">
    <property type="entry name" value="von Willebrand factor, type A domain"/>
    <property type="match status" value="1"/>
</dbReference>
<dbReference type="Gene3D" id="2.60.40.1510">
    <property type="entry name" value="ntegrin, alpha v. Chain A, domain 3"/>
    <property type="match status" value="1"/>
</dbReference>
<dbReference type="FunFam" id="3.30.1680.10:FF:000012">
    <property type="entry name" value="Integrin beta"/>
    <property type="match status" value="1"/>
</dbReference>
<feature type="disulfide bond" evidence="23">
    <location>
        <begin position="556"/>
        <end position="587"/>
    </location>
</feature>
<evidence type="ECO:0000256" key="3">
    <source>
        <dbReference type="ARBA" id="ARBA00022475"/>
    </source>
</evidence>
<comment type="subunit">
    <text evidence="22">Heterodimer of an alpha and a beta subunit. The ITGB2 beta subunit associates with the ITGAL, ITGAM, ITGAX or ITGAD alpha subunits. Found in a complex with CD177 and ITGAM/CD11b. Interacts with FGR. Interacts with COPS5 and RANBP9. Interacts with FLNA (via filamin repeats 4, 9, 12, 17, 19, 21, and 23). Interacts with THBD.</text>
</comment>
<dbReference type="PIRSF" id="PIRSF002512">
    <property type="entry name" value="Integrin_B"/>
    <property type="match status" value="1"/>
</dbReference>
<dbReference type="FunCoup" id="H0VVX0">
    <property type="interactions" value="1003"/>
</dbReference>
<feature type="disulfide bond" evidence="23">
    <location>
        <begin position="554"/>
        <end position="559"/>
    </location>
</feature>
<dbReference type="GO" id="GO:0034688">
    <property type="term" value="C:integrin alphaM-beta2 complex"/>
    <property type="evidence" value="ECO:0007669"/>
    <property type="project" value="Ensembl"/>
</dbReference>
<evidence type="ECO:0000256" key="4">
    <source>
        <dbReference type="ARBA" id="ARBA00022536"/>
    </source>
</evidence>
<keyword evidence="11" id="KW-0460">Magnesium</keyword>
<dbReference type="GO" id="GO:0035987">
    <property type="term" value="P:endodermal cell differentiation"/>
    <property type="evidence" value="ECO:0007669"/>
    <property type="project" value="Ensembl"/>
</dbReference>
<keyword evidence="10" id="KW-0106">Calcium</keyword>
<feature type="disulfide bond" evidence="23">
    <location>
        <begin position="45"/>
        <end position="61"/>
    </location>
</feature>
<evidence type="ECO:0000256" key="19">
    <source>
        <dbReference type="ARBA" id="ARBA00023180"/>
    </source>
</evidence>
<dbReference type="GeneTree" id="ENSGT01150000286983"/>
<dbReference type="SUPFAM" id="SSF53300">
    <property type="entry name" value="vWA-like"/>
    <property type="match status" value="1"/>
</dbReference>
<dbReference type="FunFam" id="2.10.25.10:FF:000098">
    <property type="entry name" value="Integrin beta"/>
    <property type="match status" value="1"/>
</dbReference>
<dbReference type="GO" id="GO:0043113">
    <property type="term" value="P:receptor clustering"/>
    <property type="evidence" value="ECO:0007669"/>
    <property type="project" value="Ensembl"/>
</dbReference>
<dbReference type="Gene3D" id="2.10.25.10">
    <property type="entry name" value="Laminin"/>
    <property type="match status" value="4"/>
</dbReference>
<feature type="disulfide bond" evidence="23">
    <location>
        <begin position="595"/>
        <end position="640"/>
    </location>
</feature>
<protein>
    <recommendedName>
        <fullName evidence="24">Integrin beta</fullName>
    </recommendedName>
</protein>
<evidence type="ECO:0000256" key="26">
    <source>
        <dbReference type="SAM" id="SignalP"/>
    </source>
</evidence>
<dbReference type="InterPro" id="IPR032695">
    <property type="entry name" value="Integrin_dom_sf"/>
</dbReference>
<reference evidence="32" key="1">
    <citation type="journal article" date="2011" name="Nature">
        <title>A high-resolution map of human evolutionary constraint using 29 mammals.</title>
        <authorList>
            <person name="Lindblad-Toh K."/>
            <person name="Garber M."/>
            <person name="Zuk O."/>
            <person name="Lin M.F."/>
            <person name="Parker B.J."/>
            <person name="Washietl S."/>
            <person name="Kheradpour P."/>
            <person name="Ernst J."/>
            <person name="Jordan G."/>
            <person name="Mauceli E."/>
            <person name="Ward L.D."/>
            <person name="Lowe C.B."/>
            <person name="Holloway A.K."/>
            <person name="Clamp M."/>
            <person name="Gnerre S."/>
            <person name="Alfoldi J."/>
            <person name="Beal K."/>
            <person name="Chang J."/>
            <person name="Clawson H."/>
            <person name="Cuff J."/>
            <person name="Di Palma F."/>
            <person name="Fitzgerald S."/>
            <person name="Flicek P."/>
            <person name="Guttman M."/>
            <person name="Hubisz M.J."/>
            <person name="Jaffe D.B."/>
            <person name="Jungreis I."/>
            <person name="Kent W.J."/>
            <person name="Kostka D."/>
            <person name="Lara M."/>
            <person name="Martins A.L."/>
            <person name="Massingham T."/>
            <person name="Moltke I."/>
            <person name="Raney B.J."/>
            <person name="Rasmussen M.D."/>
            <person name="Robinson J."/>
            <person name="Stark A."/>
            <person name="Vilella A.J."/>
            <person name="Wen J."/>
            <person name="Xie X."/>
            <person name="Zody M.C."/>
            <person name="Baldwin J."/>
            <person name="Bloom T."/>
            <person name="Chin C.W."/>
            <person name="Heiman D."/>
            <person name="Nicol R."/>
            <person name="Nusbaum C."/>
            <person name="Young S."/>
            <person name="Wilkinson J."/>
            <person name="Worley K.C."/>
            <person name="Kovar C.L."/>
            <person name="Muzny D.M."/>
            <person name="Gibbs R.A."/>
            <person name="Cree A."/>
            <person name="Dihn H.H."/>
            <person name="Fowler G."/>
            <person name="Jhangiani S."/>
            <person name="Joshi V."/>
            <person name="Lee S."/>
            <person name="Lewis L.R."/>
            <person name="Nazareth L.V."/>
            <person name="Okwuonu G."/>
            <person name="Santibanez J."/>
            <person name="Warren W.C."/>
            <person name="Mardis E.R."/>
            <person name="Weinstock G.M."/>
            <person name="Wilson R.K."/>
            <person name="Delehaunty K."/>
            <person name="Dooling D."/>
            <person name="Fronik C."/>
            <person name="Fulton L."/>
            <person name="Fulton B."/>
            <person name="Graves T."/>
            <person name="Minx P."/>
            <person name="Sodergren E."/>
            <person name="Birney E."/>
            <person name="Margulies E.H."/>
            <person name="Herrero J."/>
            <person name="Green E.D."/>
            <person name="Haussler D."/>
            <person name="Siepel A."/>
            <person name="Goldman N."/>
            <person name="Pollard K.S."/>
            <person name="Pedersen J.S."/>
            <person name="Lander E.S."/>
            <person name="Kellis M."/>
        </authorList>
    </citation>
    <scope>NUCLEOTIDE SEQUENCE [LARGE SCALE GENOMIC DNA]</scope>
    <source>
        <strain evidence="32">2N</strain>
    </source>
</reference>
<evidence type="ECO:0000256" key="10">
    <source>
        <dbReference type="ARBA" id="ARBA00022837"/>
    </source>
</evidence>
<dbReference type="Gene3D" id="6.20.50.10">
    <property type="match status" value="1"/>
</dbReference>
<dbReference type="GO" id="GO:0030369">
    <property type="term" value="F:ICAM-3 receptor activity"/>
    <property type="evidence" value="ECO:0007669"/>
    <property type="project" value="Ensembl"/>
</dbReference>
<feature type="chain" id="PRO_5011454476" description="Integrin beta" evidence="26">
    <location>
        <begin position="22"/>
        <end position="767"/>
    </location>
</feature>
<dbReference type="GO" id="GO:0019901">
    <property type="term" value="F:protein kinase binding"/>
    <property type="evidence" value="ECO:0007669"/>
    <property type="project" value="Ensembl"/>
</dbReference>
<dbReference type="InterPro" id="IPR036349">
    <property type="entry name" value="Integrin_bsu_tail_dom_sf"/>
</dbReference>
<dbReference type="GO" id="GO:0033627">
    <property type="term" value="P:cell adhesion mediated by integrin"/>
    <property type="evidence" value="ECO:0007669"/>
    <property type="project" value="TreeGrafter"/>
</dbReference>
<feature type="disulfide bond" evidence="23">
    <location>
        <begin position="619"/>
        <end position="628"/>
    </location>
</feature>
<feature type="disulfide bond" evidence="23">
    <location>
        <begin position="466"/>
        <end position="505"/>
    </location>
</feature>
<dbReference type="InterPro" id="IPR057243">
    <property type="entry name" value="Integrin_I-EGF_CS"/>
</dbReference>
<evidence type="ECO:0000256" key="22">
    <source>
        <dbReference type="ARBA" id="ARBA00065124"/>
    </source>
</evidence>
<feature type="signal peptide" evidence="26">
    <location>
        <begin position="1"/>
        <end position="21"/>
    </location>
</feature>
<evidence type="ECO:0000256" key="1">
    <source>
        <dbReference type="ARBA" id="ARBA00004251"/>
    </source>
</evidence>
<feature type="transmembrane region" description="Helical" evidence="25">
    <location>
        <begin position="698"/>
        <end position="720"/>
    </location>
</feature>
<dbReference type="HOGENOM" id="CLU_011772_2_1_1"/>
<evidence type="ECO:0000256" key="14">
    <source>
        <dbReference type="ARBA" id="ARBA00022989"/>
    </source>
</evidence>
<evidence type="ECO:0000256" key="24">
    <source>
        <dbReference type="RuleBase" id="RU000633"/>
    </source>
</evidence>
<evidence type="ECO:0000256" key="18">
    <source>
        <dbReference type="ARBA" id="ARBA00023170"/>
    </source>
</evidence>
<evidence type="ECO:0000256" key="25">
    <source>
        <dbReference type="SAM" id="Phobius"/>
    </source>
</evidence>
<dbReference type="AlphaFoldDB" id="H0VVX0"/>
<dbReference type="FunFam" id="1.20.5.100:FF:000008">
    <property type="entry name" value="Integrin beta"/>
    <property type="match status" value="1"/>
</dbReference>
<accession>H0VVX0</accession>
<feature type="disulfide bond" evidence="23">
    <location>
        <begin position="511"/>
        <end position="516"/>
    </location>
</feature>
<dbReference type="GO" id="GO:0030593">
    <property type="term" value="P:neutrophil chemotaxis"/>
    <property type="evidence" value="ECO:0007669"/>
    <property type="project" value="Ensembl"/>
</dbReference>
<feature type="disulfide bond" evidence="23">
    <location>
        <begin position="32"/>
        <end position="42"/>
    </location>
</feature>
<dbReference type="GO" id="GO:0034689">
    <property type="term" value="C:integrin alphaX-beta2 complex"/>
    <property type="evidence" value="ECO:0007669"/>
    <property type="project" value="Ensembl"/>
</dbReference>
<dbReference type="GO" id="GO:0007229">
    <property type="term" value="P:integrin-mediated signaling pathway"/>
    <property type="evidence" value="ECO:0007669"/>
    <property type="project" value="UniProtKB-KW"/>
</dbReference>
<reference evidence="31" key="2">
    <citation type="submission" date="2025-08" db="UniProtKB">
        <authorList>
            <consortium name="Ensembl"/>
        </authorList>
    </citation>
    <scope>IDENTIFICATION</scope>
    <source>
        <strain evidence="31">2N</strain>
    </source>
</reference>
<dbReference type="eggNOG" id="KOG1226">
    <property type="taxonomic scope" value="Eukaryota"/>
</dbReference>
<evidence type="ECO:0000256" key="17">
    <source>
        <dbReference type="ARBA" id="ARBA00023157"/>
    </source>
</evidence>
<dbReference type="Bgee" id="ENSCPOG00000025922">
    <property type="expression patterns" value="Expressed in liver and 13 other cell types or tissues"/>
</dbReference>
<dbReference type="InterPro" id="IPR014836">
    <property type="entry name" value="Integrin_bsu_cyt_dom"/>
</dbReference>
<feature type="disulfide bond" evidence="23">
    <location>
        <begin position="190"/>
        <end position="197"/>
    </location>
</feature>
<dbReference type="GO" id="GO:0046872">
    <property type="term" value="F:metal ion binding"/>
    <property type="evidence" value="ECO:0007669"/>
    <property type="project" value="UniProtKB-KW"/>
</dbReference>
<feature type="disulfide bond" evidence="23">
    <location>
        <begin position="593"/>
        <end position="598"/>
    </location>
</feature>
<evidence type="ECO:0000256" key="2">
    <source>
        <dbReference type="ARBA" id="ARBA00007449"/>
    </source>
</evidence>
<dbReference type="Pfam" id="PF07965">
    <property type="entry name" value="Integrin_B_tail"/>
    <property type="match status" value="1"/>
</dbReference>
<evidence type="ECO:0000256" key="12">
    <source>
        <dbReference type="ARBA" id="ARBA00022889"/>
    </source>
</evidence>
<feature type="disulfide bond" evidence="23">
    <location>
        <begin position="444"/>
        <end position="448"/>
    </location>
</feature>
<keyword evidence="15 24" id="KW-0401">Integrin</keyword>
<dbReference type="InterPro" id="IPR002369">
    <property type="entry name" value="Integrin_bsu_VWA"/>
</dbReference>
<dbReference type="GO" id="GO:0009986">
    <property type="term" value="C:cell surface"/>
    <property type="evidence" value="ECO:0007669"/>
    <property type="project" value="Ensembl"/>
</dbReference>
<dbReference type="GO" id="GO:0007160">
    <property type="term" value="P:cell-matrix adhesion"/>
    <property type="evidence" value="ECO:0007669"/>
    <property type="project" value="Ensembl"/>
</dbReference>
<dbReference type="SUPFAM" id="SSF57196">
    <property type="entry name" value="EGF/Laminin"/>
    <property type="match status" value="2"/>
</dbReference>
<dbReference type="GeneID" id="100727919"/>
<feature type="disulfide bond" evidence="23">
    <location>
        <begin position="35"/>
        <end position="72"/>
    </location>
</feature>
<dbReference type="GO" id="GO:0007159">
    <property type="term" value="P:leukocyte cell-cell adhesion"/>
    <property type="evidence" value="ECO:0007669"/>
    <property type="project" value="Ensembl"/>
</dbReference>
<evidence type="ECO:0000256" key="21">
    <source>
        <dbReference type="ARBA" id="ARBA00035630"/>
    </source>
</evidence>
<dbReference type="PROSITE" id="PS52047">
    <property type="entry name" value="I_EGF_2"/>
    <property type="match status" value="3"/>
</dbReference>
<name>H0VVX0_CAVPO</name>
<dbReference type="PANTHER" id="PTHR10082">
    <property type="entry name" value="INTEGRIN BETA SUBUNIT"/>
    <property type="match status" value="1"/>
</dbReference>
<dbReference type="Proteomes" id="UP000005447">
    <property type="component" value="Unassembled WGS sequence"/>
</dbReference>
<dbReference type="VEuPathDB" id="HostDB:ENSCPOG00000025922"/>
<keyword evidence="7" id="KW-0479">Metal-binding</keyword>
<evidence type="ECO:0000256" key="15">
    <source>
        <dbReference type="ARBA" id="ARBA00023037"/>
    </source>
</evidence>
<dbReference type="Pfam" id="PF23105">
    <property type="entry name" value="EGF_integrin"/>
    <property type="match status" value="1"/>
</dbReference>
<dbReference type="SMART" id="SM01242">
    <property type="entry name" value="Integrin_B_tail"/>
    <property type="match status" value="1"/>
</dbReference>
<dbReference type="Gene3D" id="3.30.1680.10">
    <property type="entry name" value="ligand-binding face of the semaphorins, domain 2"/>
    <property type="match status" value="1"/>
</dbReference>
<dbReference type="Ensembl" id="ENSCPOT00000019880.2">
    <property type="protein sequence ID" value="ENSCPOP00000014847.2"/>
    <property type="gene ID" value="ENSCPOG00000025922.2"/>
</dbReference>
<feature type="disulfide bond" evidence="23">
    <location>
        <begin position="561"/>
        <end position="570"/>
    </location>
</feature>
<keyword evidence="18" id="KW-0675">Receptor</keyword>
<keyword evidence="20" id="KW-0873">Pyrrolidone carboxylic acid</keyword>
<gene>
    <name evidence="31" type="primary">ITGB2</name>
</gene>
<evidence type="ECO:0000256" key="16">
    <source>
        <dbReference type="ARBA" id="ARBA00023136"/>
    </source>
</evidence>
<dbReference type="OMA" id="TNCECQC"/>
<dbReference type="SUPFAM" id="SSF103575">
    <property type="entry name" value="Plexin repeat"/>
    <property type="match status" value="1"/>
</dbReference>
<keyword evidence="19" id="KW-0325">Glycoprotein</keyword>
<evidence type="ECO:0000256" key="5">
    <source>
        <dbReference type="ARBA" id="ARBA00022553"/>
    </source>
</evidence>
<keyword evidence="4" id="KW-0245">EGF-like domain</keyword>
<feature type="disulfide bond" evidence="23">
    <location>
        <begin position="625"/>
        <end position="692"/>
    </location>
</feature>
<evidence type="ECO:0000256" key="11">
    <source>
        <dbReference type="ARBA" id="ARBA00022842"/>
    </source>
</evidence>
<evidence type="ECO:0000256" key="20">
    <source>
        <dbReference type="ARBA" id="ARBA00023283"/>
    </source>
</evidence>
<proteinExistence type="inferred from homology"/>
<evidence type="ECO:0000256" key="8">
    <source>
        <dbReference type="ARBA" id="ARBA00022729"/>
    </source>
</evidence>
<comment type="similarity">
    <text evidence="2 24">Belongs to the integrin beta chain family.</text>
</comment>
<dbReference type="SUPFAM" id="SSF69687">
    <property type="entry name" value="Integrin beta tail domain"/>
    <property type="match status" value="1"/>
</dbReference>
<keyword evidence="6 24" id="KW-0812">Transmembrane</keyword>
<dbReference type="GO" id="GO:0001540">
    <property type="term" value="F:amyloid-beta binding"/>
    <property type="evidence" value="ECO:0007669"/>
    <property type="project" value="TreeGrafter"/>
</dbReference>
<dbReference type="InterPro" id="IPR057073">
    <property type="entry name" value="EGF_integrin_2"/>
</dbReference>
<dbReference type="InterPro" id="IPR012896">
    <property type="entry name" value="Integrin_bsu_tail"/>
</dbReference>
<dbReference type="InterPro" id="IPR033760">
    <property type="entry name" value="Integrin_beta_N"/>
</dbReference>
<dbReference type="InParanoid" id="H0VVX0"/>
<keyword evidence="32" id="KW-1185">Reference proteome</keyword>
<dbReference type="InterPro" id="IPR015812">
    <property type="entry name" value="Integrin_bsu"/>
</dbReference>
<keyword evidence="9" id="KW-0677">Repeat</keyword>
<dbReference type="SMART" id="SM00423">
    <property type="entry name" value="PSI"/>
    <property type="match status" value="1"/>
</dbReference>
<feature type="domain" description="Integrin beta subunit VWA" evidence="27">
    <location>
        <begin position="31"/>
        <end position="446"/>
    </location>
</feature>
<dbReference type="GO" id="GO:0034687">
    <property type="term" value="C:integrin alphaL-beta2 complex"/>
    <property type="evidence" value="ECO:0007669"/>
    <property type="project" value="Ensembl"/>
</dbReference>
<dbReference type="OrthoDB" id="410592at2759"/>
<keyword evidence="16 25" id="KW-0472">Membrane</keyword>
<feature type="disulfide bond" evidence="23">
    <location>
        <begin position="24"/>
        <end position="446"/>
    </location>
</feature>
<organism evidence="31 32">
    <name type="scientific">Cavia porcellus</name>
    <name type="common">Guinea pig</name>
    <dbReference type="NCBI Taxonomy" id="10141"/>
    <lineage>
        <taxon>Eukaryota</taxon>
        <taxon>Metazoa</taxon>
        <taxon>Chordata</taxon>
        <taxon>Craniata</taxon>
        <taxon>Vertebrata</taxon>
        <taxon>Euteleostomi</taxon>
        <taxon>Mammalia</taxon>
        <taxon>Eutheria</taxon>
        <taxon>Euarchontoglires</taxon>
        <taxon>Glires</taxon>
        <taxon>Rodentia</taxon>
        <taxon>Hystricomorpha</taxon>
        <taxon>Caviidae</taxon>
        <taxon>Cavia</taxon>
    </lineage>
</organism>
<dbReference type="FunFam" id="2.60.40.1510:FF:000008">
    <property type="entry name" value="Integrin beta"/>
    <property type="match status" value="1"/>
</dbReference>
<dbReference type="PANTHER" id="PTHR10082:SF15">
    <property type="entry name" value="INTEGRIN BETA-2"/>
    <property type="match status" value="1"/>
</dbReference>
<dbReference type="Pfam" id="PF00362">
    <property type="entry name" value="Integrin_beta"/>
    <property type="match status" value="1"/>
</dbReference>
<dbReference type="GO" id="GO:0034113">
    <property type="term" value="P:heterotypic cell-cell adhesion"/>
    <property type="evidence" value="ECO:0007669"/>
    <property type="project" value="Ensembl"/>
</dbReference>
<evidence type="ECO:0000256" key="9">
    <source>
        <dbReference type="ARBA" id="ARBA00022737"/>
    </source>
</evidence>
<dbReference type="GO" id="GO:0005925">
    <property type="term" value="C:focal adhesion"/>
    <property type="evidence" value="ECO:0007669"/>
    <property type="project" value="TreeGrafter"/>
</dbReference>
<evidence type="ECO:0000259" key="29">
    <source>
        <dbReference type="SMART" id="SM01241"/>
    </source>
</evidence>
<dbReference type="SMART" id="SM01241">
    <property type="entry name" value="Integrin_b_cyt"/>
    <property type="match status" value="1"/>
</dbReference>
<dbReference type="KEGG" id="cpoc:100727919"/>
<keyword evidence="13" id="KW-0581">Phagocytosis</keyword>
<dbReference type="Gene3D" id="1.20.5.100">
    <property type="entry name" value="Cytochrome c1, transmembrane anchor, C-terminal"/>
    <property type="match status" value="1"/>
</dbReference>
<evidence type="ECO:0000256" key="7">
    <source>
        <dbReference type="ARBA" id="ARBA00022723"/>
    </source>
</evidence>
<keyword evidence="5" id="KW-0597">Phosphoprotein</keyword>
<dbReference type="PRINTS" id="PR01186">
    <property type="entry name" value="INTEGRINB"/>
</dbReference>
<feature type="disulfide bond" evidence="23">
    <location>
        <begin position="245"/>
        <end position="285"/>
    </location>
</feature>
<feature type="domain" description="Integrin beta subunit tail" evidence="30">
    <location>
        <begin position="619"/>
        <end position="697"/>
    </location>
</feature>
<feature type="disulfide bond" evidence="23">
    <location>
        <begin position="600"/>
        <end position="609"/>
    </location>
</feature>
<feature type="disulfide bond" evidence="23">
    <location>
        <begin position="471"/>
        <end position="480"/>
    </location>
</feature>
<dbReference type="Pfam" id="PF08725">
    <property type="entry name" value="Integrin_b_cyt"/>
    <property type="match status" value="1"/>
</dbReference>
<feature type="disulfide bond" evidence="23">
    <location>
        <begin position="533"/>
        <end position="538"/>
    </location>
</feature>
<keyword evidence="14 25" id="KW-1133">Transmembrane helix</keyword>
<evidence type="ECO:0000259" key="28">
    <source>
        <dbReference type="SMART" id="SM00423"/>
    </source>
</evidence>
<keyword evidence="3" id="KW-1003">Cell membrane</keyword>
<evidence type="ECO:0000256" key="23">
    <source>
        <dbReference type="PIRSR" id="PIRSR002512-1"/>
    </source>
</evidence>
<dbReference type="FunFam" id="2.10.25.10:FF:000442">
    <property type="entry name" value="Integrin beta"/>
    <property type="match status" value="1"/>
</dbReference>
<keyword evidence="8 26" id="KW-0732">Signal</keyword>
<evidence type="ECO:0000256" key="13">
    <source>
        <dbReference type="ARBA" id="ARBA00022907"/>
    </source>
</evidence>
<sequence>MLDQCLLLALLGLLCLSSAHSQECTKYKASTCQDCIQLGPGCAWCQKPNFTGPGEPDSARCDTWGQLVSKGCARDDIMDPKSFAEPQKAQGGGQQQLFPQKVKLYLRPGQAGTFNVTFRRAKGYPVDLYYLMDLSYSMLDDLNNVKNLGGELLRALNEITESGRIGFGSFVDKTVLPFVNTHPEKLRNPCPNKEKECQPPFSFRHVLRLTDNSNQFRTEVGKQLISGNLDAPEGGLDAMMQVAACPEEIGWRNVTRLLVFATDDGFHFAGDGKLGAILTPNDGHCHLEDNMYKRSNEFDYPSVGQLVHKLTESNIQPIFAVTKRMVKTYEKLAEIIPKSAVGELSEDSRNVVDLIKKAYNKLSSKVVLDHSTLPDTLKVTYDSFCSNGVRLKDQPTGVCDGVQIGVPVTFQVKVTATECIRGQSFDIRALGFTDTVTVQVLPQCKCHCRDQQQDQGLCGGKGSMECGVCRCEAGYIGKRCECQTQGRSSQELEGSCRKDNSSVLCSGLGDCVCGQCVCHTSDTKSIYGRYCECDNMHCDRYNGQVCGGPVRGRCDCGRCLCEPGFEGSACQCIRSTEGCLNSRLVECSGRGRCRCNKCECDGGYQPPLCEECPGCPSSCPKFISCAECLKFGSGPFEKNCSKACTHLTPLIPGMTGRACRERDSQGCWLKYTLRQLDGRNKYAIQVEETRECVAGPNISAIVGGTVAGIVLIGVLLLVIWKALTHLSDLREYRRFEKERSKSQWNNDNPLFKSATTTVMNPKFADSS</sequence>
<feature type="disulfide bond" evidence="23">
    <location>
        <begin position="419"/>
        <end position="659"/>
    </location>
</feature>
<evidence type="ECO:0000259" key="30">
    <source>
        <dbReference type="SMART" id="SM01242"/>
    </source>
</evidence>
<keyword evidence="12 24" id="KW-0130">Cell adhesion</keyword>
<feature type="disulfide bond" evidence="23">
    <location>
        <begin position="612"/>
        <end position="615"/>
    </location>
</feature>
<keyword evidence="17 23" id="KW-1015">Disulfide bond</keyword>
<feature type="disulfide bond" evidence="23">
    <location>
        <begin position="518"/>
        <end position="531"/>
    </location>
</feature>
<dbReference type="InterPro" id="IPR036465">
    <property type="entry name" value="vWFA_dom_sf"/>
</dbReference>